<evidence type="ECO:0000313" key="3">
    <source>
        <dbReference type="EMBL" id="QBD81787.1"/>
    </source>
</evidence>
<gene>
    <name evidence="3" type="ORF">EPA93_39770</name>
</gene>
<dbReference type="Gene3D" id="3.40.50.2300">
    <property type="match status" value="1"/>
</dbReference>
<dbReference type="Pfam" id="PF00072">
    <property type="entry name" value="Response_reg"/>
    <property type="match status" value="1"/>
</dbReference>
<dbReference type="AlphaFoldDB" id="A0A4P6K0W6"/>
<keyword evidence="4" id="KW-1185">Reference proteome</keyword>
<dbReference type="SUPFAM" id="SSF52172">
    <property type="entry name" value="CheY-like"/>
    <property type="match status" value="1"/>
</dbReference>
<evidence type="ECO:0000256" key="1">
    <source>
        <dbReference type="PROSITE-ProRule" id="PRU00169"/>
    </source>
</evidence>
<dbReference type="EMBL" id="CP035758">
    <property type="protein sequence ID" value="QBD81787.1"/>
    <property type="molecule type" value="Genomic_DNA"/>
</dbReference>
<evidence type="ECO:0000259" key="2">
    <source>
        <dbReference type="PROSITE" id="PS50110"/>
    </source>
</evidence>
<accession>A0A4P6K0W6</accession>
<dbReference type="InterPro" id="IPR001789">
    <property type="entry name" value="Sig_transdc_resp-reg_receiver"/>
</dbReference>
<dbReference type="InterPro" id="IPR011006">
    <property type="entry name" value="CheY-like_superfamily"/>
</dbReference>
<proteinExistence type="predicted"/>
<keyword evidence="1" id="KW-0597">Phosphoprotein</keyword>
<evidence type="ECO:0000313" key="4">
    <source>
        <dbReference type="Proteomes" id="UP000290365"/>
    </source>
</evidence>
<reference evidence="3 4" key="1">
    <citation type="submission" date="2019-01" db="EMBL/GenBank/DDBJ databases">
        <title>Ktedonosporobacter rubrisoli SCAWS-G2.</title>
        <authorList>
            <person name="Huang Y."/>
            <person name="Yan B."/>
        </authorList>
    </citation>
    <scope>NUCLEOTIDE SEQUENCE [LARGE SCALE GENOMIC DNA]</scope>
    <source>
        <strain evidence="3 4">SCAWS-G2</strain>
    </source>
</reference>
<dbReference type="KEGG" id="kbs:EPA93_39770"/>
<sequence>MRVGLLEDDVAIQEMLLLVLQDEGYAVTNYANAEECLTEMQVTVVEPVPIPIDLMIIDWRLTGSISGIEVIQYIRNNPRLAPYLLC</sequence>
<dbReference type="RefSeq" id="WP_129892848.1">
    <property type="nucleotide sequence ID" value="NZ_CP035758.1"/>
</dbReference>
<name>A0A4P6K0W6_KTERU</name>
<dbReference type="PROSITE" id="PS50110">
    <property type="entry name" value="RESPONSE_REGULATORY"/>
    <property type="match status" value="1"/>
</dbReference>
<feature type="domain" description="Response regulatory" evidence="2">
    <location>
        <begin position="2"/>
        <end position="86"/>
    </location>
</feature>
<organism evidence="3 4">
    <name type="scientific">Ktedonosporobacter rubrisoli</name>
    <dbReference type="NCBI Taxonomy" id="2509675"/>
    <lineage>
        <taxon>Bacteria</taxon>
        <taxon>Bacillati</taxon>
        <taxon>Chloroflexota</taxon>
        <taxon>Ktedonobacteria</taxon>
        <taxon>Ktedonobacterales</taxon>
        <taxon>Ktedonosporobacteraceae</taxon>
        <taxon>Ktedonosporobacter</taxon>
    </lineage>
</organism>
<feature type="modified residue" description="4-aspartylphosphate" evidence="1">
    <location>
        <position position="58"/>
    </location>
</feature>
<dbReference type="GO" id="GO:0000160">
    <property type="term" value="P:phosphorelay signal transduction system"/>
    <property type="evidence" value="ECO:0007669"/>
    <property type="project" value="InterPro"/>
</dbReference>
<dbReference type="Proteomes" id="UP000290365">
    <property type="component" value="Chromosome"/>
</dbReference>
<dbReference type="OrthoDB" id="9784719at2"/>
<protein>
    <submittedName>
        <fullName evidence="3">Response regulator</fullName>
    </submittedName>
</protein>